<sequence length="218" mass="24423">MSMPKAVGGSKAVMLVSFCIPNTYKCQVNIDEDGIHLLLVPQSSLSTLQKHDDNVGAESVGISPKSYLSRGERQGSNLLVGSSASNLFLYLLVDQLILVDTFEEHCIPDFFKDIKATSEVANGMLNGVKYDACMYYQLKSPVRLPADPDEETIRSCMDKSNWVELKTSCSLEVLGQEFESHYVYMAIKLPSRVLKRVNILLWAMLRQREEEDMSAMRG</sequence>
<comment type="caution">
    <text evidence="1">The sequence shown here is derived from an EMBL/GenBank/DDBJ whole genome shotgun (WGS) entry which is preliminary data.</text>
</comment>
<proteinExistence type="predicted"/>
<accession>A0ACB8B282</accession>
<evidence type="ECO:0000313" key="1">
    <source>
        <dbReference type="EMBL" id="KAH7919208.1"/>
    </source>
</evidence>
<keyword evidence="2" id="KW-1185">Reference proteome</keyword>
<dbReference type="EMBL" id="MU266683">
    <property type="protein sequence ID" value="KAH7919208.1"/>
    <property type="molecule type" value="Genomic_DNA"/>
</dbReference>
<reference evidence="1" key="1">
    <citation type="journal article" date="2021" name="New Phytol.">
        <title>Evolutionary innovations through gain and loss of genes in the ectomycorrhizal Boletales.</title>
        <authorList>
            <person name="Wu G."/>
            <person name="Miyauchi S."/>
            <person name="Morin E."/>
            <person name="Kuo A."/>
            <person name="Drula E."/>
            <person name="Varga T."/>
            <person name="Kohler A."/>
            <person name="Feng B."/>
            <person name="Cao Y."/>
            <person name="Lipzen A."/>
            <person name="Daum C."/>
            <person name="Hundley H."/>
            <person name="Pangilinan J."/>
            <person name="Johnson J."/>
            <person name="Barry K."/>
            <person name="LaButti K."/>
            <person name="Ng V."/>
            <person name="Ahrendt S."/>
            <person name="Min B."/>
            <person name="Choi I.G."/>
            <person name="Park H."/>
            <person name="Plett J.M."/>
            <person name="Magnuson J."/>
            <person name="Spatafora J.W."/>
            <person name="Nagy L.G."/>
            <person name="Henrissat B."/>
            <person name="Grigoriev I.V."/>
            <person name="Yang Z.L."/>
            <person name="Xu J."/>
            <person name="Martin F.M."/>
        </authorList>
    </citation>
    <scope>NUCLEOTIDE SEQUENCE</scope>
    <source>
        <strain evidence="1">KUC20120723A-06</strain>
    </source>
</reference>
<dbReference type="Proteomes" id="UP000790709">
    <property type="component" value="Unassembled WGS sequence"/>
</dbReference>
<name>A0ACB8B282_9AGAM</name>
<protein>
    <submittedName>
        <fullName evidence="1">Uncharacterized protein</fullName>
    </submittedName>
</protein>
<gene>
    <name evidence="1" type="ORF">BV22DRAFT_1051198</name>
</gene>
<organism evidence="1 2">
    <name type="scientific">Leucogyrophana mollusca</name>
    <dbReference type="NCBI Taxonomy" id="85980"/>
    <lineage>
        <taxon>Eukaryota</taxon>
        <taxon>Fungi</taxon>
        <taxon>Dikarya</taxon>
        <taxon>Basidiomycota</taxon>
        <taxon>Agaricomycotina</taxon>
        <taxon>Agaricomycetes</taxon>
        <taxon>Agaricomycetidae</taxon>
        <taxon>Boletales</taxon>
        <taxon>Boletales incertae sedis</taxon>
        <taxon>Leucogyrophana</taxon>
    </lineage>
</organism>
<evidence type="ECO:0000313" key="2">
    <source>
        <dbReference type="Proteomes" id="UP000790709"/>
    </source>
</evidence>